<feature type="transmembrane region" description="Helical" evidence="10">
    <location>
        <begin position="64"/>
        <end position="92"/>
    </location>
</feature>
<evidence type="ECO:0000256" key="7">
    <source>
        <dbReference type="ARBA" id="ARBA00023170"/>
    </source>
</evidence>
<dbReference type="InterPro" id="IPR017452">
    <property type="entry name" value="GPCR_Rhodpsn_7TM"/>
</dbReference>
<dbReference type="GO" id="GO:0005886">
    <property type="term" value="C:plasma membrane"/>
    <property type="evidence" value="ECO:0000318"/>
    <property type="project" value="GO_Central"/>
</dbReference>
<feature type="transmembrane region" description="Helical" evidence="10">
    <location>
        <begin position="247"/>
        <end position="268"/>
    </location>
</feature>
<keyword evidence="8" id="KW-0325">Glycoprotein</keyword>
<evidence type="ECO:0000256" key="1">
    <source>
        <dbReference type="ARBA" id="ARBA00004651"/>
    </source>
</evidence>
<keyword evidence="13" id="KW-1185">Reference proteome</keyword>
<evidence type="ECO:0000256" key="4">
    <source>
        <dbReference type="ARBA" id="ARBA00022989"/>
    </source>
</evidence>
<evidence type="ECO:0000256" key="10">
    <source>
        <dbReference type="SAM" id="Phobius"/>
    </source>
</evidence>
<dbReference type="PANTHER" id="PTHR24246">
    <property type="entry name" value="OLFACTORY RECEPTOR AND ADENOSINE RECEPTOR"/>
    <property type="match status" value="1"/>
</dbReference>
<keyword evidence="7" id="KW-0675">Receptor</keyword>
<evidence type="ECO:0000256" key="3">
    <source>
        <dbReference type="ARBA" id="ARBA00022692"/>
    </source>
</evidence>
<dbReference type="InterPro" id="IPR000276">
    <property type="entry name" value="GPCR_Rhodpsn"/>
</dbReference>
<keyword evidence="4 10" id="KW-1133">Transmembrane helix</keyword>
<sequence>MTSVNISNFTNSTFPPGPQFDYGPAFLGSGIALAIISPVTIVLNSLLLLTIFRDPFKTFHSPSAVFLVGLALTDLLTGLVLEPLALTCYFFGYYKHPHWQSMCPEIWQKIGILSIAVNNSSFLIVLAFTVVQYLAVSWPLKSRVITIQRSVFCIVLIWAYTVLFAMLREIGVRKELVELLDLFLHSTTVLVMMVVFYVLLHRAFSRKCKRGYILRAESSMQHDANTEGARRQSKHLDTERRFVRINLLLVLLLLFCAVPNTIVWYIYLFNENLRNHPKLFLVRIIVDNALWLKFMLDPVVYAWRLPKYRKALKSSMSMMRK</sequence>
<feature type="transmembrane region" description="Helical" evidence="10">
    <location>
        <begin position="112"/>
        <end position="135"/>
    </location>
</feature>
<accession>A7RKC5</accession>
<dbReference type="Pfam" id="PF00001">
    <property type="entry name" value="7tm_1"/>
    <property type="match status" value="1"/>
</dbReference>
<comment type="subcellular location">
    <subcellularLocation>
        <location evidence="1">Cell membrane</location>
        <topology evidence="1">Multi-pass membrane protein</topology>
    </subcellularLocation>
</comment>
<proteinExistence type="predicted"/>
<keyword evidence="6 10" id="KW-0472">Membrane</keyword>
<feature type="transmembrane region" description="Helical" evidence="10">
    <location>
        <begin position="179"/>
        <end position="200"/>
    </location>
</feature>
<dbReference type="CDD" id="cd00637">
    <property type="entry name" value="7tm_classA_rhodopsin-like"/>
    <property type="match status" value="1"/>
</dbReference>
<dbReference type="AlphaFoldDB" id="A7RKC5"/>
<dbReference type="PhylomeDB" id="A7RKC5"/>
<keyword evidence="2" id="KW-1003">Cell membrane</keyword>
<dbReference type="GO" id="GO:0001609">
    <property type="term" value="F:G protein-coupled adenosine receptor activity"/>
    <property type="evidence" value="ECO:0000318"/>
    <property type="project" value="GO_Central"/>
</dbReference>
<dbReference type="InParanoid" id="A7RKC5"/>
<dbReference type="PROSITE" id="PS50262">
    <property type="entry name" value="G_PROTEIN_RECEP_F1_2"/>
    <property type="match status" value="1"/>
</dbReference>
<dbReference type="Gene3D" id="1.20.1070.10">
    <property type="entry name" value="Rhodopsin 7-helix transmembrane proteins"/>
    <property type="match status" value="1"/>
</dbReference>
<dbReference type="Proteomes" id="UP000001593">
    <property type="component" value="Unassembled WGS sequence"/>
</dbReference>
<evidence type="ECO:0000256" key="9">
    <source>
        <dbReference type="ARBA" id="ARBA00023224"/>
    </source>
</evidence>
<feature type="transmembrane region" description="Helical" evidence="10">
    <location>
        <begin position="25"/>
        <end position="52"/>
    </location>
</feature>
<gene>
    <name evidence="12" type="ORF">NEMVEDRAFT_v1g238911</name>
</gene>
<dbReference type="eggNOG" id="KOG1075">
    <property type="taxonomic scope" value="Eukaryota"/>
</dbReference>
<evidence type="ECO:0000313" key="12">
    <source>
        <dbReference type="EMBL" id="EDO48227.1"/>
    </source>
</evidence>
<dbReference type="OMA" id="QYLAVSW"/>
<reference evidence="12 13" key="1">
    <citation type="journal article" date="2007" name="Science">
        <title>Sea anemone genome reveals ancestral eumetazoan gene repertoire and genomic organization.</title>
        <authorList>
            <person name="Putnam N.H."/>
            <person name="Srivastava M."/>
            <person name="Hellsten U."/>
            <person name="Dirks B."/>
            <person name="Chapman J."/>
            <person name="Salamov A."/>
            <person name="Terry A."/>
            <person name="Shapiro H."/>
            <person name="Lindquist E."/>
            <person name="Kapitonov V.V."/>
            <person name="Jurka J."/>
            <person name="Genikhovich G."/>
            <person name="Grigoriev I.V."/>
            <person name="Lucas S.M."/>
            <person name="Steele R.E."/>
            <person name="Finnerty J.R."/>
            <person name="Technau U."/>
            <person name="Martindale M.Q."/>
            <person name="Rokhsar D.S."/>
        </authorList>
    </citation>
    <scope>NUCLEOTIDE SEQUENCE [LARGE SCALE GENOMIC DNA]</scope>
    <source>
        <strain evidence="13">CH2 X CH6</strain>
    </source>
</reference>
<feature type="transmembrane region" description="Helical" evidence="10">
    <location>
        <begin position="280"/>
        <end position="303"/>
    </location>
</feature>
<evidence type="ECO:0000256" key="2">
    <source>
        <dbReference type="ARBA" id="ARBA00022475"/>
    </source>
</evidence>
<keyword evidence="5" id="KW-0297">G-protein coupled receptor</keyword>
<dbReference type="EMBL" id="DS469515">
    <property type="protein sequence ID" value="EDO48227.1"/>
    <property type="molecule type" value="Genomic_DNA"/>
</dbReference>
<feature type="domain" description="G-protein coupled receptors family 1 profile" evidence="11">
    <location>
        <begin position="43"/>
        <end position="301"/>
    </location>
</feature>
<keyword evidence="3 10" id="KW-0812">Transmembrane</keyword>
<dbReference type="GO" id="GO:0007186">
    <property type="term" value="P:G protein-coupled receptor signaling pathway"/>
    <property type="evidence" value="ECO:0000318"/>
    <property type="project" value="GO_Central"/>
</dbReference>
<dbReference type="SUPFAM" id="SSF81321">
    <property type="entry name" value="Family A G protein-coupled receptor-like"/>
    <property type="match status" value="1"/>
</dbReference>
<keyword evidence="9" id="KW-0807">Transducer</keyword>
<evidence type="ECO:0000313" key="13">
    <source>
        <dbReference type="Proteomes" id="UP000001593"/>
    </source>
</evidence>
<dbReference type="PANTHER" id="PTHR24246:SF27">
    <property type="entry name" value="ADENOSINE RECEPTOR, ISOFORM A"/>
    <property type="match status" value="1"/>
</dbReference>
<evidence type="ECO:0000256" key="5">
    <source>
        <dbReference type="ARBA" id="ARBA00023040"/>
    </source>
</evidence>
<feature type="transmembrane region" description="Helical" evidence="10">
    <location>
        <begin position="147"/>
        <end position="167"/>
    </location>
</feature>
<dbReference type="PRINTS" id="PR00237">
    <property type="entry name" value="GPCRRHODOPSN"/>
</dbReference>
<name>A7RKC5_NEMVE</name>
<dbReference type="HOGENOM" id="CLU_009579_14_0_1"/>
<evidence type="ECO:0000256" key="6">
    <source>
        <dbReference type="ARBA" id="ARBA00023136"/>
    </source>
</evidence>
<evidence type="ECO:0000256" key="8">
    <source>
        <dbReference type="ARBA" id="ARBA00023180"/>
    </source>
</evidence>
<evidence type="ECO:0000259" key="11">
    <source>
        <dbReference type="PROSITE" id="PS50262"/>
    </source>
</evidence>
<protein>
    <recommendedName>
        <fullName evidence="11">G-protein coupled receptors family 1 profile domain-containing protein</fullName>
    </recommendedName>
</protein>
<organism evidence="12 13">
    <name type="scientific">Nematostella vectensis</name>
    <name type="common">Starlet sea anemone</name>
    <dbReference type="NCBI Taxonomy" id="45351"/>
    <lineage>
        <taxon>Eukaryota</taxon>
        <taxon>Metazoa</taxon>
        <taxon>Cnidaria</taxon>
        <taxon>Anthozoa</taxon>
        <taxon>Hexacorallia</taxon>
        <taxon>Actiniaria</taxon>
        <taxon>Edwardsiidae</taxon>
        <taxon>Nematostella</taxon>
    </lineage>
</organism>